<evidence type="ECO:0000313" key="2">
    <source>
        <dbReference type="Proteomes" id="UP001313282"/>
    </source>
</evidence>
<proteinExistence type="predicted"/>
<accession>A0AAN8MTB8</accession>
<dbReference type="EMBL" id="JAVHNR010000001">
    <property type="protein sequence ID" value="KAK6355657.1"/>
    <property type="molecule type" value="Genomic_DNA"/>
</dbReference>
<name>A0AAN8MTB8_9PEZI</name>
<gene>
    <name evidence="1" type="ORF">TWF718_000049</name>
</gene>
<dbReference type="AlphaFoldDB" id="A0AAN8MTB8"/>
<dbReference type="Proteomes" id="UP001313282">
    <property type="component" value="Unassembled WGS sequence"/>
</dbReference>
<comment type="caution">
    <text evidence="1">The sequence shown here is derived from an EMBL/GenBank/DDBJ whole genome shotgun (WGS) entry which is preliminary data.</text>
</comment>
<evidence type="ECO:0000313" key="1">
    <source>
        <dbReference type="EMBL" id="KAK6355657.1"/>
    </source>
</evidence>
<keyword evidence="2" id="KW-1185">Reference proteome</keyword>
<reference evidence="1 2" key="1">
    <citation type="submission" date="2019-10" db="EMBL/GenBank/DDBJ databases">
        <authorList>
            <person name="Palmer J.M."/>
        </authorList>
    </citation>
    <scope>NUCLEOTIDE SEQUENCE [LARGE SCALE GENOMIC DNA]</scope>
    <source>
        <strain evidence="1 2">TWF718</strain>
    </source>
</reference>
<organism evidence="1 2">
    <name type="scientific">Orbilia javanica</name>
    <dbReference type="NCBI Taxonomy" id="47235"/>
    <lineage>
        <taxon>Eukaryota</taxon>
        <taxon>Fungi</taxon>
        <taxon>Dikarya</taxon>
        <taxon>Ascomycota</taxon>
        <taxon>Pezizomycotina</taxon>
        <taxon>Orbiliomycetes</taxon>
        <taxon>Orbiliales</taxon>
        <taxon>Orbiliaceae</taxon>
        <taxon>Orbilia</taxon>
    </lineage>
</organism>
<sequence>MSSIWLVGIECRVGKNLAFLGARFVSSLTDNPHNHTNTSTDAANFPPAYMDNAWHAIYDQASGSSIIHNPDYGRQVYYGSYKKPRPSKPNLTACSPPYEDWPGLNTVEMFRYATDPIPRHHAYAHMCIQMCRPQFFCVPDEPSKIMFSTTALRRSALEPKARCLVSAGLGCLENEGRVPRGQKTA</sequence>
<protein>
    <submittedName>
        <fullName evidence="1">Uncharacterized protein</fullName>
    </submittedName>
</protein>